<keyword evidence="1" id="KW-0233">DNA recombination</keyword>
<feature type="region of interest" description="Disordered" evidence="2">
    <location>
        <begin position="250"/>
        <end position="269"/>
    </location>
</feature>
<evidence type="ECO:0000256" key="2">
    <source>
        <dbReference type="SAM" id="MobiDB-lite"/>
    </source>
</evidence>
<dbReference type="GO" id="GO:0006310">
    <property type="term" value="P:DNA recombination"/>
    <property type="evidence" value="ECO:0007669"/>
    <property type="project" value="UniProtKB-KW"/>
</dbReference>
<organism evidence="4 5">
    <name type="scientific">Halosimplex aquaticum</name>
    <dbReference type="NCBI Taxonomy" id="3026162"/>
    <lineage>
        <taxon>Archaea</taxon>
        <taxon>Methanobacteriati</taxon>
        <taxon>Methanobacteriota</taxon>
        <taxon>Stenosarchaea group</taxon>
        <taxon>Halobacteria</taxon>
        <taxon>Halobacteriales</taxon>
        <taxon>Haloarculaceae</taxon>
        <taxon>Halosimplex</taxon>
    </lineage>
</organism>
<accession>A0ABD5Y7V4</accession>
<dbReference type="RefSeq" id="WP_274322886.1">
    <property type="nucleotide sequence ID" value="NZ_CP118158.1"/>
</dbReference>
<dbReference type="SUPFAM" id="SSF56349">
    <property type="entry name" value="DNA breaking-rejoining enzymes"/>
    <property type="match status" value="1"/>
</dbReference>
<dbReference type="CDD" id="cd00397">
    <property type="entry name" value="DNA_BRE_C"/>
    <property type="match status" value="1"/>
</dbReference>
<dbReference type="PROSITE" id="PS51898">
    <property type="entry name" value="TYR_RECOMBINASE"/>
    <property type="match status" value="1"/>
</dbReference>
<evidence type="ECO:0000259" key="3">
    <source>
        <dbReference type="PROSITE" id="PS51898"/>
    </source>
</evidence>
<dbReference type="EMBL" id="JBHTAS010000001">
    <property type="protein sequence ID" value="MFC7141806.1"/>
    <property type="molecule type" value="Genomic_DNA"/>
</dbReference>
<evidence type="ECO:0000313" key="4">
    <source>
        <dbReference type="EMBL" id="MFC7141806.1"/>
    </source>
</evidence>
<reference evidence="4 5" key="1">
    <citation type="journal article" date="2019" name="Int. J. Syst. Evol. Microbiol.">
        <title>The Global Catalogue of Microorganisms (GCM) 10K type strain sequencing project: providing services to taxonomists for standard genome sequencing and annotation.</title>
        <authorList>
            <consortium name="The Broad Institute Genomics Platform"/>
            <consortium name="The Broad Institute Genome Sequencing Center for Infectious Disease"/>
            <person name="Wu L."/>
            <person name="Ma J."/>
        </authorList>
    </citation>
    <scope>NUCLEOTIDE SEQUENCE [LARGE SCALE GENOMIC DNA]</scope>
    <source>
        <strain evidence="4 5">XZYJT29</strain>
    </source>
</reference>
<dbReference type="InterPro" id="IPR002104">
    <property type="entry name" value="Integrase_catalytic"/>
</dbReference>
<dbReference type="Proteomes" id="UP001596432">
    <property type="component" value="Unassembled WGS sequence"/>
</dbReference>
<keyword evidence="5" id="KW-1185">Reference proteome</keyword>
<comment type="caution">
    <text evidence="4">The sequence shown here is derived from an EMBL/GenBank/DDBJ whole genome shotgun (WGS) entry which is preliminary data.</text>
</comment>
<proteinExistence type="predicted"/>
<feature type="compositionally biased region" description="Polar residues" evidence="2">
    <location>
        <begin position="260"/>
        <end position="269"/>
    </location>
</feature>
<dbReference type="InterPro" id="IPR013762">
    <property type="entry name" value="Integrase-like_cat_sf"/>
</dbReference>
<evidence type="ECO:0000256" key="1">
    <source>
        <dbReference type="ARBA" id="ARBA00023172"/>
    </source>
</evidence>
<feature type="compositionally biased region" description="Basic and acidic residues" evidence="2">
    <location>
        <begin position="250"/>
        <end position="259"/>
    </location>
</feature>
<dbReference type="AlphaFoldDB" id="A0ABD5Y7V4"/>
<dbReference type="Gene3D" id="1.10.443.10">
    <property type="entry name" value="Intergrase catalytic core"/>
    <property type="match status" value="1"/>
</dbReference>
<name>A0ABD5Y7V4_9EURY</name>
<dbReference type="GeneID" id="78822132"/>
<dbReference type="InterPro" id="IPR011010">
    <property type="entry name" value="DNA_brk_join_enz"/>
</dbReference>
<dbReference type="Pfam" id="PF00589">
    <property type="entry name" value="Phage_integrase"/>
    <property type="match status" value="1"/>
</dbReference>
<gene>
    <name evidence="4" type="ORF">ACFQMA_18465</name>
</gene>
<sequence>MAFDPADPVSRETKNVLENDLWVVIAADWQLFYEWMQQEGKNPEAGNGLSDSVAANYVWRLDQIHRALWQKLELESSLVTPAQASAFVDLLENDEFRTQSGEPYGGNSKRKFVNTLQKYAVWKAREFDADEWAEWEPQETFGQSSYDSSDIFDLEEFGRLTEAAKRLNELPDYEEATPEQRDEINARLAQRFHKPKSRVSPEDWDHEENGAKIPSLVMTAQDLALPPIEIHRATVDWLDLERGVLDIPEEKASKQRESTELSLSPPTQEQLATWLDEREQYEKYDDTDALWLNERGNRYTSKTLNALLEKLCDEAGIDRDGRNITWYSVRRTAGTYLKEYDSLEMAGDVLRHEDLDTTDEHYSEIVREVQRTSVSGVRELGAARASGELSESEVGQILSGNVSVLLELVRELNGDTGSIAE</sequence>
<evidence type="ECO:0000313" key="5">
    <source>
        <dbReference type="Proteomes" id="UP001596432"/>
    </source>
</evidence>
<protein>
    <submittedName>
        <fullName evidence="4">Tyrosine-type recombinase/integrase</fullName>
    </submittedName>
</protein>
<feature type="domain" description="Tyr recombinase" evidence="3">
    <location>
        <begin position="194"/>
        <end position="375"/>
    </location>
</feature>